<dbReference type="PANTHER" id="PTHR43331:SF1">
    <property type="entry name" value="HOMOSERINE DEHYDROGENASE"/>
    <property type="match status" value="1"/>
</dbReference>
<dbReference type="PROSITE" id="PS01042">
    <property type="entry name" value="HOMOSER_DHGENASE"/>
    <property type="match status" value="1"/>
</dbReference>
<dbReference type="GO" id="GO:0009088">
    <property type="term" value="P:threonine biosynthetic process"/>
    <property type="evidence" value="ECO:0007669"/>
    <property type="project" value="UniProtKB-UniPathway"/>
</dbReference>
<evidence type="ECO:0000256" key="10">
    <source>
        <dbReference type="ARBA" id="ARBA00023167"/>
    </source>
</evidence>
<dbReference type="Pfam" id="PF00742">
    <property type="entry name" value="Homoserine_dh"/>
    <property type="match status" value="1"/>
</dbReference>
<dbReference type="Gene3D" id="3.30.70.260">
    <property type="match status" value="1"/>
</dbReference>
<evidence type="ECO:0000256" key="13">
    <source>
        <dbReference type="PIRSR" id="PIRSR000098-2"/>
    </source>
</evidence>
<dbReference type="FunFam" id="3.30.70.260:FF:000030">
    <property type="entry name" value="Homoserine dehydrogenase"/>
    <property type="match status" value="1"/>
</dbReference>
<keyword evidence="6" id="KW-0028">Amino-acid biosynthesis</keyword>
<gene>
    <name evidence="16" type="ORF">COA96_11420</name>
</gene>
<evidence type="ECO:0000256" key="11">
    <source>
        <dbReference type="ARBA" id="ARBA00049031"/>
    </source>
</evidence>
<keyword evidence="7" id="KW-0791">Threonine biosynthesis</keyword>
<evidence type="ECO:0000313" key="16">
    <source>
        <dbReference type="EMBL" id="PCJ23656.1"/>
    </source>
</evidence>
<dbReference type="PANTHER" id="PTHR43331">
    <property type="entry name" value="HOMOSERINE DEHYDROGENASE"/>
    <property type="match status" value="1"/>
</dbReference>
<dbReference type="GO" id="GO:0009086">
    <property type="term" value="P:methionine biosynthetic process"/>
    <property type="evidence" value="ECO:0007669"/>
    <property type="project" value="UniProtKB-KW"/>
</dbReference>
<evidence type="ECO:0000256" key="14">
    <source>
        <dbReference type="RuleBase" id="RU004171"/>
    </source>
</evidence>
<dbReference type="CDD" id="cd04881">
    <property type="entry name" value="ACT_HSDH-Hom"/>
    <property type="match status" value="1"/>
</dbReference>
<evidence type="ECO:0000256" key="3">
    <source>
        <dbReference type="ARBA" id="ARBA00006753"/>
    </source>
</evidence>
<dbReference type="Gene3D" id="3.30.360.10">
    <property type="entry name" value="Dihydrodipicolinate Reductase, domain 2"/>
    <property type="match status" value="1"/>
</dbReference>
<evidence type="ECO:0000256" key="6">
    <source>
        <dbReference type="ARBA" id="ARBA00022605"/>
    </source>
</evidence>
<name>A0A2A5AXS3_9GAMM</name>
<feature type="binding site" evidence="13">
    <location>
        <begin position="6"/>
        <end position="13"/>
    </location>
    <ligand>
        <name>NADP(+)</name>
        <dbReference type="ChEBI" id="CHEBI:58349"/>
    </ligand>
</feature>
<dbReference type="SUPFAM" id="SSF55347">
    <property type="entry name" value="Glyceraldehyde-3-phosphate dehydrogenase-like, C-terminal domain"/>
    <property type="match status" value="1"/>
</dbReference>
<comment type="pathway">
    <text evidence="2">Amino-acid biosynthesis; L-methionine biosynthesis via de novo pathway; L-homoserine from L-aspartate: step 3/3.</text>
</comment>
<evidence type="ECO:0000256" key="8">
    <source>
        <dbReference type="ARBA" id="ARBA00022857"/>
    </source>
</evidence>
<dbReference type="Pfam" id="PF03447">
    <property type="entry name" value="NAD_binding_3"/>
    <property type="match status" value="1"/>
</dbReference>
<dbReference type="EC" id="1.1.1.3" evidence="4"/>
<comment type="pathway">
    <text evidence="1">Amino-acid biosynthesis; L-threonine biosynthesis; L-threonine from L-aspartate: step 3/5.</text>
</comment>
<comment type="caution">
    <text evidence="16">The sequence shown here is derived from an EMBL/GenBank/DDBJ whole genome shotgun (WGS) entry which is preliminary data.</text>
</comment>
<proteinExistence type="inferred from homology"/>
<dbReference type="InterPro" id="IPR045865">
    <property type="entry name" value="ACT-like_dom_sf"/>
</dbReference>
<dbReference type="InterPro" id="IPR016204">
    <property type="entry name" value="HDH"/>
</dbReference>
<evidence type="ECO:0000256" key="4">
    <source>
        <dbReference type="ARBA" id="ARBA00013213"/>
    </source>
</evidence>
<feature type="domain" description="ACT" evidence="15">
    <location>
        <begin position="351"/>
        <end position="426"/>
    </location>
</feature>
<feature type="binding site" evidence="13">
    <location>
        <position position="186"/>
    </location>
    <ligand>
        <name>L-homoserine</name>
        <dbReference type="ChEBI" id="CHEBI:57476"/>
    </ligand>
</feature>
<feature type="active site" description="Proton donor" evidence="12">
    <location>
        <position position="201"/>
    </location>
</feature>
<dbReference type="InterPro" id="IPR001342">
    <property type="entry name" value="HDH_cat"/>
</dbReference>
<keyword evidence="8 13" id="KW-0521">NADP</keyword>
<dbReference type="EMBL" id="NVVJ01000036">
    <property type="protein sequence ID" value="PCJ23656.1"/>
    <property type="molecule type" value="Genomic_DNA"/>
</dbReference>
<evidence type="ECO:0000313" key="17">
    <source>
        <dbReference type="Proteomes" id="UP000218327"/>
    </source>
</evidence>
<dbReference type="Proteomes" id="UP000218327">
    <property type="component" value="Unassembled WGS sequence"/>
</dbReference>
<evidence type="ECO:0000256" key="1">
    <source>
        <dbReference type="ARBA" id="ARBA00005056"/>
    </source>
</evidence>
<dbReference type="SUPFAM" id="SSF55021">
    <property type="entry name" value="ACT-like"/>
    <property type="match status" value="1"/>
</dbReference>
<dbReference type="Gene3D" id="3.40.50.720">
    <property type="entry name" value="NAD(P)-binding Rossmann-like Domain"/>
    <property type="match status" value="1"/>
</dbReference>
<sequence length="435" mass="46560">MKIGICGFGTVGGGTLALLQSNGDEISRRLGRNIQVSRIASRSIKISDFDESGIQVATDPFELISDSEVDIVIETLGGFDPAFEVVRQALLNGKHVVTANKALIAERGNELFSVAQDNGVTLSYESSVAGGIPIIKALREGLAANKINWLAGIINGTGNFILTEMADKQRQFDDVLQQAQELGYAEADPTFDVEGIDAAHKLTIMASIAFGIPLQFDKTYTEGISHIKPEDINYAAELGYRIKHLGIARLSDKGVEMRVHPTLISRKQLLANVDGVGNAVMVHGNAVGSTLYSGPGAGAAATASAVVADIIDIARAMEQGITTPIVPALGYRTIHQDLKVVDIEDIESEYYLRIPAKDVVGVMAKISNILQECGISIEAVIQKEVSSDSVPIVILTHRAVEKQMNSAISAIEQLQDIVGTITRIRVETLTENSEA</sequence>
<evidence type="ECO:0000256" key="9">
    <source>
        <dbReference type="ARBA" id="ARBA00023002"/>
    </source>
</evidence>
<dbReference type="UniPathway" id="UPA00050">
    <property type="reaction ID" value="UER00063"/>
</dbReference>
<dbReference type="InterPro" id="IPR005106">
    <property type="entry name" value="Asp/hSer_DH_NAD-bd"/>
</dbReference>
<comment type="similarity">
    <text evidence="3 14">Belongs to the homoserine dehydrogenase family.</text>
</comment>
<dbReference type="SUPFAM" id="SSF51735">
    <property type="entry name" value="NAD(P)-binding Rossmann-fold domains"/>
    <property type="match status" value="1"/>
</dbReference>
<feature type="binding site" evidence="13">
    <location>
        <position position="101"/>
    </location>
    <ligand>
        <name>NADPH</name>
        <dbReference type="ChEBI" id="CHEBI:57783"/>
    </ligand>
</feature>
<evidence type="ECO:0000259" key="15">
    <source>
        <dbReference type="PROSITE" id="PS51671"/>
    </source>
</evidence>
<dbReference type="FunFam" id="3.30.360.10:FF:000005">
    <property type="entry name" value="Homoserine dehydrogenase"/>
    <property type="match status" value="1"/>
</dbReference>
<dbReference type="InterPro" id="IPR036291">
    <property type="entry name" value="NAD(P)-bd_dom_sf"/>
</dbReference>
<evidence type="ECO:0000256" key="5">
    <source>
        <dbReference type="ARBA" id="ARBA00013376"/>
    </source>
</evidence>
<keyword evidence="10" id="KW-0486">Methionine biosynthesis</keyword>
<protein>
    <recommendedName>
        <fullName evidence="5">Homoserine dehydrogenase</fullName>
        <ecNumber evidence="4">1.1.1.3</ecNumber>
    </recommendedName>
</protein>
<keyword evidence="9 16" id="KW-0560">Oxidoreductase</keyword>
<dbReference type="InterPro" id="IPR002912">
    <property type="entry name" value="ACT_dom"/>
</dbReference>
<evidence type="ECO:0000256" key="2">
    <source>
        <dbReference type="ARBA" id="ARBA00005062"/>
    </source>
</evidence>
<dbReference type="NCBIfam" id="NF004976">
    <property type="entry name" value="PRK06349.1"/>
    <property type="match status" value="1"/>
</dbReference>
<dbReference type="PROSITE" id="PS51671">
    <property type="entry name" value="ACT"/>
    <property type="match status" value="1"/>
</dbReference>
<dbReference type="UniPathway" id="UPA00051">
    <property type="reaction ID" value="UER00465"/>
</dbReference>
<evidence type="ECO:0000256" key="7">
    <source>
        <dbReference type="ARBA" id="ARBA00022697"/>
    </source>
</evidence>
<reference evidence="17" key="1">
    <citation type="submission" date="2017-08" db="EMBL/GenBank/DDBJ databases">
        <title>A dynamic microbial community with high functional redundancy inhabits the cold, oxic subseafloor aquifer.</title>
        <authorList>
            <person name="Tully B.J."/>
            <person name="Wheat C.G."/>
            <person name="Glazer B.T."/>
            <person name="Huber J.A."/>
        </authorList>
    </citation>
    <scope>NUCLEOTIDE SEQUENCE [LARGE SCALE GENOMIC DNA]</scope>
</reference>
<comment type="catalytic activity">
    <reaction evidence="11">
        <text>L-homoserine + NAD(+) = L-aspartate 4-semialdehyde + NADH + H(+)</text>
        <dbReference type="Rhea" id="RHEA:15757"/>
        <dbReference type="ChEBI" id="CHEBI:15378"/>
        <dbReference type="ChEBI" id="CHEBI:57476"/>
        <dbReference type="ChEBI" id="CHEBI:57540"/>
        <dbReference type="ChEBI" id="CHEBI:57945"/>
        <dbReference type="ChEBI" id="CHEBI:537519"/>
        <dbReference type="EC" id="1.1.1.3"/>
    </reaction>
    <physiologicalReaction direction="right-to-left" evidence="11">
        <dbReference type="Rhea" id="RHEA:15759"/>
    </physiologicalReaction>
</comment>
<dbReference type="GO" id="GO:0004412">
    <property type="term" value="F:homoserine dehydrogenase activity"/>
    <property type="evidence" value="ECO:0007669"/>
    <property type="project" value="UniProtKB-EC"/>
</dbReference>
<dbReference type="GO" id="GO:0050661">
    <property type="term" value="F:NADP binding"/>
    <property type="evidence" value="ECO:0007669"/>
    <property type="project" value="InterPro"/>
</dbReference>
<dbReference type="AlphaFoldDB" id="A0A2A5AXS3"/>
<evidence type="ECO:0000256" key="12">
    <source>
        <dbReference type="PIRSR" id="PIRSR000098-1"/>
    </source>
</evidence>
<dbReference type="InterPro" id="IPR019811">
    <property type="entry name" value="HDH_CS"/>
</dbReference>
<accession>A0A2A5AXS3</accession>
<dbReference type="PIRSF" id="PIRSF000098">
    <property type="entry name" value="Homoser_dehydrog"/>
    <property type="match status" value="1"/>
</dbReference>
<organism evidence="16 17">
    <name type="scientific">SAR86 cluster bacterium</name>
    <dbReference type="NCBI Taxonomy" id="2030880"/>
    <lineage>
        <taxon>Bacteria</taxon>
        <taxon>Pseudomonadati</taxon>
        <taxon>Pseudomonadota</taxon>
        <taxon>Gammaproteobacteria</taxon>
        <taxon>SAR86 cluster</taxon>
    </lineage>
</organism>